<dbReference type="HOGENOM" id="CLU_2397224_0_0_6"/>
<dbReference type="AlphaFoldDB" id="K8WTG5"/>
<evidence type="ECO:0000313" key="1">
    <source>
        <dbReference type="EMBL" id="EKT63241.1"/>
    </source>
</evidence>
<organism evidence="1 2">
    <name type="scientific">Providencia burhodogranariea DSM 19968</name>
    <dbReference type="NCBI Taxonomy" id="1141662"/>
    <lineage>
        <taxon>Bacteria</taxon>
        <taxon>Pseudomonadati</taxon>
        <taxon>Pseudomonadota</taxon>
        <taxon>Gammaproteobacteria</taxon>
        <taxon>Enterobacterales</taxon>
        <taxon>Morganellaceae</taxon>
        <taxon>Providencia</taxon>
    </lineage>
</organism>
<comment type="caution">
    <text evidence="1">The sequence shown here is derived from an EMBL/GenBank/DDBJ whole genome shotgun (WGS) entry which is preliminary data.</text>
</comment>
<keyword evidence="2" id="KW-1185">Reference proteome</keyword>
<dbReference type="Proteomes" id="UP000009336">
    <property type="component" value="Unassembled WGS sequence"/>
</dbReference>
<proteinExistence type="predicted"/>
<evidence type="ECO:0000313" key="2">
    <source>
        <dbReference type="Proteomes" id="UP000009336"/>
    </source>
</evidence>
<gene>
    <name evidence="1" type="ORF">OOA_05256</name>
</gene>
<sequence>MNVLAKTSMWSRQCPIPDMIDSRDNFAPCIKNNKAMAAVVRYWKPVFIFPSQGNILAITTTQIMISKKGSIFNLANKFILLPNKEPANAGPWV</sequence>
<protein>
    <submittedName>
        <fullName evidence="1">Uncharacterized protein</fullName>
    </submittedName>
</protein>
<name>K8WTG5_9GAMM</name>
<reference evidence="1 2" key="1">
    <citation type="journal article" date="2012" name="BMC Genomics">
        <title>Comparative genomics of bacteria in the genus Providencia isolated from wild Drosophila melanogaster.</title>
        <authorList>
            <person name="Galac M.R."/>
            <person name="Lazzaro B.P."/>
        </authorList>
    </citation>
    <scope>NUCLEOTIDE SEQUENCE [LARGE SCALE GENOMIC DNA]</scope>
    <source>
        <strain evidence="1 2">DSM 19968</strain>
    </source>
</reference>
<dbReference type="EMBL" id="AKKL01000015">
    <property type="protein sequence ID" value="EKT63241.1"/>
    <property type="molecule type" value="Genomic_DNA"/>
</dbReference>
<accession>K8WTG5</accession>